<dbReference type="Pfam" id="PF06597">
    <property type="entry name" value="Clostridium_P47"/>
    <property type="match status" value="1"/>
</dbReference>
<reference evidence="5" key="1">
    <citation type="journal article" date="2019" name="Int. J. Syst. Evol. Microbiol.">
        <title>The Global Catalogue of Microorganisms (GCM) 10K type strain sequencing project: providing services to taxonomists for standard genome sequencing and annotation.</title>
        <authorList>
            <consortium name="The Broad Institute Genomics Platform"/>
            <consortium name="The Broad Institute Genome Sequencing Center for Infectious Disease"/>
            <person name="Wu L."/>
            <person name="Ma J."/>
        </authorList>
    </citation>
    <scope>NUCLEOTIDE SEQUENCE [LARGE SCALE GENOMIC DNA]</scope>
    <source>
        <strain evidence="5">CGMCC 1.12859</strain>
    </source>
</reference>
<dbReference type="EMBL" id="JBHTAJ010000083">
    <property type="protein sequence ID" value="MFC7183950.1"/>
    <property type="molecule type" value="Genomic_DNA"/>
</dbReference>
<gene>
    <name evidence="4" type="ORF">ACFQMG_30820</name>
</gene>
<protein>
    <submittedName>
        <fullName evidence="4">TULIP family P47-like protein</fullName>
    </submittedName>
</protein>
<evidence type="ECO:0000256" key="2">
    <source>
        <dbReference type="ARBA" id="ARBA00035010"/>
    </source>
</evidence>
<keyword evidence="1" id="KW-0843">Virulence</keyword>
<evidence type="ECO:0000256" key="1">
    <source>
        <dbReference type="ARBA" id="ARBA00023026"/>
    </source>
</evidence>
<evidence type="ECO:0000259" key="3">
    <source>
        <dbReference type="Pfam" id="PF06597"/>
    </source>
</evidence>
<comment type="similarity">
    <text evidence="2">Belongs to the TULIP P47 family.</text>
</comment>
<evidence type="ECO:0000313" key="5">
    <source>
        <dbReference type="Proteomes" id="UP001596435"/>
    </source>
</evidence>
<evidence type="ECO:0000313" key="4">
    <source>
        <dbReference type="EMBL" id="MFC7183950.1"/>
    </source>
</evidence>
<feature type="domain" description="Protein OrfX2/OrfX3/P47" evidence="3">
    <location>
        <begin position="4"/>
        <end position="396"/>
    </location>
</feature>
<comment type="caution">
    <text evidence="4">The sequence shown here is derived from an EMBL/GenBank/DDBJ whole genome shotgun (WGS) entry which is preliminary data.</text>
</comment>
<dbReference type="Proteomes" id="UP001596435">
    <property type="component" value="Unassembled WGS sequence"/>
</dbReference>
<accession>A0ABW2G339</accession>
<dbReference type="RefSeq" id="WP_380232553.1">
    <property type="nucleotide sequence ID" value="NZ_JBHSVH010000002.1"/>
</dbReference>
<keyword evidence="5" id="KW-1185">Reference proteome</keyword>
<organism evidence="4 5">
    <name type="scientific">Kitasatospora paranensis</name>
    <dbReference type="NCBI Taxonomy" id="258053"/>
    <lineage>
        <taxon>Bacteria</taxon>
        <taxon>Bacillati</taxon>
        <taxon>Actinomycetota</taxon>
        <taxon>Actinomycetes</taxon>
        <taxon>Kitasatosporales</taxon>
        <taxon>Streptomycetaceae</taxon>
        <taxon>Kitasatospora</taxon>
    </lineage>
</organism>
<proteinExistence type="inferred from homology"/>
<sequence>MNIHGWDTVTAVSVAAVNRALAADRPGLVAEFTATGTALGGSYAMRGTFGDWQVVGGGSGDLLRISVPITAGTVRTNGGTAIDLAGTRAVLEVSLDLLPAADGTVQNLVFALHGAARPGDTPKPGVVTPIRLTAPAAVTAHLGELGADSVLAGVAQALAADAASVSHVLASVNLVPPGAGGWPSPTHSTYAYQELPDGAGYLSVLSTTGGRDATGLPAVVDPELFAAGGDTAFAISQDLFLVHVLTPVLPRLFDGADATCFDWDPATHEVTAARTFAIAPVRSGALDYVPLVESVSVTVSGGLIDLTARGTCDLGARISMDFRFSSRHPVTARPGSEEIGFAADPNPLSEHAAHIPWWAWLISPIGAGVAAAAASAVADGIADQLGSRFGTVGLHALPPLPVRSPGMRAVTVTSVRLDSALMISGTAA</sequence>
<name>A0ABW2G339_9ACTN</name>
<dbReference type="InterPro" id="IPR010567">
    <property type="entry name" value="OrfX2/OrfX3/P47"/>
</dbReference>